<accession>A0A3N4L9W3</accession>
<dbReference type="PROSITE" id="PS51257">
    <property type="entry name" value="PROKAR_LIPOPROTEIN"/>
    <property type="match status" value="1"/>
</dbReference>
<dbReference type="Proteomes" id="UP000267821">
    <property type="component" value="Unassembled WGS sequence"/>
</dbReference>
<proteinExistence type="predicted"/>
<dbReference type="InParanoid" id="A0A3N4L9W3"/>
<evidence type="ECO:0000313" key="1">
    <source>
        <dbReference type="EMBL" id="RPB19697.1"/>
    </source>
</evidence>
<organism evidence="1 2">
    <name type="scientific">Terfezia boudieri ATCC MYA-4762</name>
    <dbReference type="NCBI Taxonomy" id="1051890"/>
    <lineage>
        <taxon>Eukaryota</taxon>
        <taxon>Fungi</taxon>
        <taxon>Dikarya</taxon>
        <taxon>Ascomycota</taxon>
        <taxon>Pezizomycotina</taxon>
        <taxon>Pezizomycetes</taxon>
        <taxon>Pezizales</taxon>
        <taxon>Pezizaceae</taxon>
        <taxon>Terfezia</taxon>
    </lineage>
</organism>
<gene>
    <name evidence="1" type="ORF">L211DRAFT_593365</name>
</gene>
<dbReference type="EMBL" id="ML121585">
    <property type="protein sequence ID" value="RPB19697.1"/>
    <property type="molecule type" value="Genomic_DNA"/>
</dbReference>
<reference evidence="1 2" key="1">
    <citation type="journal article" date="2018" name="Nat. Ecol. Evol.">
        <title>Pezizomycetes genomes reveal the molecular basis of ectomycorrhizal truffle lifestyle.</title>
        <authorList>
            <person name="Murat C."/>
            <person name="Payen T."/>
            <person name="Noel B."/>
            <person name="Kuo A."/>
            <person name="Morin E."/>
            <person name="Chen J."/>
            <person name="Kohler A."/>
            <person name="Krizsan K."/>
            <person name="Balestrini R."/>
            <person name="Da Silva C."/>
            <person name="Montanini B."/>
            <person name="Hainaut M."/>
            <person name="Levati E."/>
            <person name="Barry K.W."/>
            <person name="Belfiori B."/>
            <person name="Cichocki N."/>
            <person name="Clum A."/>
            <person name="Dockter R.B."/>
            <person name="Fauchery L."/>
            <person name="Guy J."/>
            <person name="Iotti M."/>
            <person name="Le Tacon F."/>
            <person name="Lindquist E.A."/>
            <person name="Lipzen A."/>
            <person name="Malagnac F."/>
            <person name="Mello A."/>
            <person name="Molinier V."/>
            <person name="Miyauchi S."/>
            <person name="Poulain J."/>
            <person name="Riccioni C."/>
            <person name="Rubini A."/>
            <person name="Sitrit Y."/>
            <person name="Splivallo R."/>
            <person name="Traeger S."/>
            <person name="Wang M."/>
            <person name="Zifcakova L."/>
            <person name="Wipf D."/>
            <person name="Zambonelli A."/>
            <person name="Paolocci F."/>
            <person name="Nowrousian M."/>
            <person name="Ottonello S."/>
            <person name="Baldrian P."/>
            <person name="Spatafora J.W."/>
            <person name="Henrissat B."/>
            <person name="Nagy L.G."/>
            <person name="Aury J.M."/>
            <person name="Wincker P."/>
            <person name="Grigoriev I.V."/>
            <person name="Bonfante P."/>
            <person name="Martin F.M."/>
        </authorList>
    </citation>
    <scope>NUCLEOTIDE SEQUENCE [LARGE SCALE GENOMIC DNA]</scope>
    <source>
        <strain evidence="1 2">ATCC MYA-4762</strain>
    </source>
</reference>
<evidence type="ECO:0000313" key="2">
    <source>
        <dbReference type="Proteomes" id="UP000267821"/>
    </source>
</evidence>
<dbReference type="AlphaFoldDB" id="A0A3N4L9W3"/>
<protein>
    <submittedName>
        <fullName evidence="1">Uncharacterized protein</fullName>
    </submittedName>
</protein>
<keyword evidence="2" id="KW-1185">Reference proteome</keyword>
<sequence length="60" mass="6325">MEKLDSASGGSGCQYLHNSSIPCLPVISSSGSCVGGQFAGKSLDLMISFSDFRTSQQMYI</sequence>
<name>A0A3N4L9W3_9PEZI</name>